<evidence type="ECO:0008006" key="12">
    <source>
        <dbReference type="Google" id="ProtNLM"/>
    </source>
</evidence>
<organism evidence="10 11">
    <name type="scientific">Thiolapillus brandeum</name>
    <dbReference type="NCBI Taxonomy" id="1076588"/>
    <lineage>
        <taxon>Bacteria</taxon>
        <taxon>Pseudomonadati</taxon>
        <taxon>Pseudomonadota</taxon>
        <taxon>Gammaproteobacteria</taxon>
        <taxon>Chromatiales</taxon>
        <taxon>Sedimenticolaceae</taxon>
        <taxon>Thiolapillus</taxon>
    </lineage>
</organism>
<dbReference type="RefSeq" id="WP_041068230.1">
    <property type="nucleotide sequence ID" value="NZ_AP012273.1"/>
</dbReference>
<keyword evidence="7 8" id="KW-0472">Membrane</keyword>
<comment type="subcellular location">
    <subcellularLocation>
        <location evidence="1">Cell membrane</location>
        <topology evidence="1">Multi-pass membrane protein</topology>
    </subcellularLocation>
</comment>
<evidence type="ECO:0000313" key="10">
    <source>
        <dbReference type="EMBL" id="BAO44968.1"/>
    </source>
</evidence>
<dbReference type="AlphaFoldDB" id="A0A7U6GJW4"/>
<dbReference type="EMBL" id="AP012273">
    <property type="protein sequence ID" value="BAO44968.1"/>
    <property type="molecule type" value="Genomic_DNA"/>
</dbReference>
<name>A0A7U6GJW4_9GAMM</name>
<dbReference type="GO" id="GO:0005886">
    <property type="term" value="C:plasma membrane"/>
    <property type="evidence" value="ECO:0007669"/>
    <property type="project" value="UniProtKB-SubCell"/>
</dbReference>
<gene>
    <name evidence="10" type="ORF">TBH_C2054</name>
</gene>
<dbReference type="KEGG" id="tbn:TBH_C2054"/>
<feature type="transmembrane region" description="Helical" evidence="8">
    <location>
        <begin position="100"/>
        <end position="122"/>
    </location>
</feature>
<accession>A0A7U6GJW4</accession>
<evidence type="ECO:0000256" key="9">
    <source>
        <dbReference type="SAM" id="SignalP"/>
    </source>
</evidence>
<dbReference type="OrthoDB" id="5540917at2"/>
<sequence>MLRFFLVFLIIQATLFTAELTPPVQKTIVIPFTESIASLSAWLVKLFDDGVIAYGNVIRDQVSGFAVAIEAGCNGVEATIVLVAAMLAMPAPWKLKLMGIGTGFLAIQSMNLLRIITLFYLGQWNKTAFDWAHLYIWQALIMLDVLIVFLIWLRFLPARQTTAHAPT</sequence>
<evidence type="ECO:0000256" key="5">
    <source>
        <dbReference type="ARBA" id="ARBA00022801"/>
    </source>
</evidence>
<evidence type="ECO:0000256" key="8">
    <source>
        <dbReference type="SAM" id="Phobius"/>
    </source>
</evidence>
<dbReference type="NCBIfam" id="TIGR04178">
    <property type="entry name" value="exo_archaeo"/>
    <property type="match status" value="1"/>
</dbReference>
<dbReference type="Proteomes" id="UP000031631">
    <property type="component" value="Chromosome"/>
</dbReference>
<keyword evidence="11" id="KW-1185">Reference proteome</keyword>
<evidence type="ECO:0000256" key="2">
    <source>
        <dbReference type="ARBA" id="ARBA00022475"/>
    </source>
</evidence>
<dbReference type="InterPro" id="IPR026392">
    <property type="entry name" value="Exo/Archaeosortase_dom"/>
</dbReference>
<feature type="transmembrane region" description="Helical" evidence="8">
    <location>
        <begin position="65"/>
        <end position="88"/>
    </location>
</feature>
<proteinExistence type="predicted"/>
<dbReference type="GO" id="GO:0008233">
    <property type="term" value="F:peptidase activity"/>
    <property type="evidence" value="ECO:0007669"/>
    <property type="project" value="UniProtKB-KW"/>
</dbReference>
<evidence type="ECO:0000256" key="7">
    <source>
        <dbReference type="ARBA" id="ARBA00023136"/>
    </source>
</evidence>
<keyword evidence="9" id="KW-0732">Signal</keyword>
<evidence type="ECO:0000256" key="1">
    <source>
        <dbReference type="ARBA" id="ARBA00004651"/>
    </source>
</evidence>
<feature type="transmembrane region" description="Helical" evidence="8">
    <location>
        <begin position="134"/>
        <end position="153"/>
    </location>
</feature>
<feature type="signal peptide" evidence="9">
    <location>
        <begin position="1"/>
        <end position="18"/>
    </location>
</feature>
<evidence type="ECO:0000256" key="4">
    <source>
        <dbReference type="ARBA" id="ARBA00022692"/>
    </source>
</evidence>
<reference evidence="10 11" key="1">
    <citation type="journal article" date="2014" name="PLoS ONE">
        <title>Physiological and genomic features of a novel sulfur-oxidizing gammaproteobacterium belonging to a previously uncultivated symbiotic lineage isolated from a hydrothermal vent.</title>
        <authorList>
            <person name="Nunoura T."/>
            <person name="Takaki Y."/>
            <person name="Kazama H."/>
            <person name="Kakuta J."/>
            <person name="Shimamura S."/>
            <person name="Makita H."/>
            <person name="Hirai M."/>
            <person name="Miyazaki M."/>
            <person name="Takai K."/>
        </authorList>
    </citation>
    <scope>NUCLEOTIDE SEQUENCE [LARGE SCALE GENOMIC DNA]</scope>
    <source>
        <strain evidence="10 11">Hiromi1</strain>
    </source>
</reference>
<evidence type="ECO:0000313" key="11">
    <source>
        <dbReference type="Proteomes" id="UP000031631"/>
    </source>
</evidence>
<keyword evidence="3" id="KW-0645">Protease</keyword>
<dbReference type="NCBIfam" id="TIGR04177">
    <property type="entry name" value="exosort_XrtH"/>
    <property type="match status" value="1"/>
</dbReference>
<keyword evidence="6 8" id="KW-1133">Transmembrane helix</keyword>
<keyword evidence="4 8" id="KW-0812">Transmembrane</keyword>
<dbReference type="GO" id="GO:0006508">
    <property type="term" value="P:proteolysis"/>
    <property type="evidence" value="ECO:0007669"/>
    <property type="project" value="UniProtKB-KW"/>
</dbReference>
<feature type="chain" id="PRO_5031086674" description="Exosortase H" evidence="9">
    <location>
        <begin position="19"/>
        <end position="167"/>
    </location>
</feature>
<evidence type="ECO:0000256" key="6">
    <source>
        <dbReference type="ARBA" id="ARBA00022989"/>
    </source>
</evidence>
<evidence type="ECO:0000256" key="3">
    <source>
        <dbReference type="ARBA" id="ARBA00022670"/>
    </source>
</evidence>
<protein>
    <recommendedName>
        <fullName evidence="12">Exosortase H</fullName>
    </recommendedName>
</protein>
<keyword evidence="2" id="KW-1003">Cell membrane</keyword>
<dbReference type="InterPro" id="IPR026441">
    <property type="entry name" value="Exosort_XrtH"/>
</dbReference>
<keyword evidence="5" id="KW-0378">Hydrolase</keyword>